<accession>A0A5J5HZ45</accession>
<dbReference type="InterPro" id="IPR014738">
    <property type="entry name" value="Citrate_transporter"/>
</dbReference>
<evidence type="ECO:0000256" key="5">
    <source>
        <dbReference type="ARBA" id="ARBA00023136"/>
    </source>
</evidence>
<dbReference type="AlphaFoldDB" id="A0A5J5HZ45"/>
<feature type="transmembrane region" description="Helical" evidence="6">
    <location>
        <begin position="95"/>
        <end position="126"/>
    </location>
</feature>
<evidence type="ECO:0000259" key="7">
    <source>
        <dbReference type="Pfam" id="PF03600"/>
    </source>
</evidence>
<evidence type="ECO:0000313" key="8">
    <source>
        <dbReference type="EMBL" id="KAA9015764.1"/>
    </source>
</evidence>
<dbReference type="Proteomes" id="UP000325933">
    <property type="component" value="Unassembled WGS sequence"/>
</dbReference>
<dbReference type="Pfam" id="PF03600">
    <property type="entry name" value="CitMHS"/>
    <property type="match status" value="1"/>
</dbReference>
<evidence type="ECO:0000256" key="6">
    <source>
        <dbReference type="SAM" id="Phobius"/>
    </source>
</evidence>
<keyword evidence="11" id="KW-1185">Reference proteome</keyword>
<dbReference type="EMBL" id="VYQB01000009">
    <property type="protein sequence ID" value="KAA9015764.1"/>
    <property type="molecule type" value="Genomic_DNA"/>
</dbReference>
<keyword evidence="5 6" id="KW-0472">Membrane</keyword>
<protein>
    <submittedName>
        <fullName evidence="9">CitMHS family transporter</fullName>
    </submittedName>
</protein>
<feature type="transmembrane region" description="Helical" evidence="6">
    <location>
        <begin position="318"/>
        <end position="337"/>
    </location>
</feature>
<dbReference type="RefSeq" id="WP_150426109.1">
    <property type="nucleotide sequence ID" value="NZ_VYQA01000010.1"/>
</dbReference>
<comment type="caution">
    <text evidence="9">The sequence shown here is derived from an EMBL/GenBank/DDBJ whole genome shotgun (WGS) entry which is preliminary data.</text>
</comment>
<dbReference type="NCBIfam" id="TIGR00784">
    <property type="entry name" value="citMHS"/>
    <property type="match status" value="1"/>
</dbReference>
<evidence type="ECO:0000256" key="3">
    <source>
        <dbReference type="ARBA" id="ARBA00022692"/>
    </source>
</evidence>
<feature type="transmembrane region" description="Helical" evidence="6">
    <location>
        <begin position="287"/>
        <end position="306"/>
    </location>
</feature>
<reference evidence="10 11" key="1">
    <citation type="submission" date="2019-09" db="EMBL/GenBank/DDBJ databases">
        <authorList>
            <person name="Feng G."/>
        </authorList>
    </citation>
    <scope>NUCLEOTIDE SEQUENCE [LARGE SCALE GENOMIC DNA]</scope>
    <source>
        <strain evidence="9 10">KACC 19283</strain>
        <strain evidence="8 11">KACC 19284</strain>
    </source>
</reference>
<evidence type="ECO:0000313" key="10">
    <source>
        <dbReference type="Proteomes" id="UP000325933"/>
    </source>
</evidence>
<evidence type="ECO:0000313" key="11">
    <source>
        <dbReference type="Proteomes" id="UP000326364"/>
    </source>
</evidence>
<feature type="transmembrane region" description="Helical" evidence="6">
    <location>
        <begin position="26"/>
        <end position="45"/>
    </location>
</feature>
<keyword evidence="3 6" id="KW-0812">Transmembrane</keyword>
<keyword evidence="2" id="KW-0813">Transport</keyword>
<name>A0A5J5HZ45_9SPHN</name>
<evidence type="ECO:0000256" key="4">
    <source>
        <dbReference type="ARBA" id="ARBA00022989"/>
    </source>
</evidence>
<comment type="subcellular location">
    <subcellularLocation>
        <location evidence="1">Membrane</location>
        <topology evidence="1">Multi-pass membrane protein</topology>
    </subcellularLocation>
</comment>
<feature type="transmembrane region" description="Helical" evidence="6">
    <location>
        <begin position="235"/>
        <end position="252"/>
    </location>
</feature>
<gene>
    <name evidence="9" type="ORF">F4U95_14000</name>
    <name evidence="8" type="ORF">F4U96_12870</name>
</gene>
<evidence type="ECO:0000313" key="9">
    <source>
        <dbReference type="EMBL" id="KAA9028178.1"/>
    </source>
</evidence>
<feature type="transmembrane region" description="Helical" evidence="6">
    <location>
        <begin position="387"/>
        <end position="404"/>
    </location>
</feature>
<sequence length="435" mass="46336">MNLALLGFLMVATFMTLIMTKKMTPLVALIVIPSLFGVIAGQAAGLGDMMIDGIKNLAPTGVMLLFAILFFSTMTDTGLFDPLVGRLVKLVHGDPLLILLGSVVLCAVVSLDGDGSTTYIITCAALLPLYKRFDMKRIYLVCLLMVTSGIMNLTPWGGPTARAASALKLDPATLFLPLIPGMIAGLAFLLGLAFWFGIKERRRLGHVHLPQREAVDVADLGVSQYPEARRPHLRWFNAALVVVLLGLLVWGILPLSVLMMIAFAIAMIVNYPGVAQQKERIAAHAGNVLSVVSLIFAAGIFTGILGGTGMVEAMSEEVVGFIPPALGPYMAPITALLSMPFTFFISNDAFYFGMLPILAEAGAHYGVDPMAIARASLMGQPVHLLSPLVPSTYLLVSLAGIDLADHQRFTLLPAAAVCIVMTLVGMIALAFPFVA</sequence>
<dbReference type="GO" id="GO:0015137">
    <property type="term" value="F:citrate transmembrane transporter activity"/>
    <property type="evidence" value="ECO:0007669"/>
    <property type="project" value="InterPro"/>
</dbReference>
<organism evidence="9 10">
    <name type="scientific">Sphingobium limneticum</name>
    <dbReference type="NCBI Taxonomy" id="1007511"/>
    <lineage>
        <taxon>Bacteria</taxon>
        <taxon>Pseudomonadati</taxon>
        <taxon>Pseudomonadota</taxon>
        <taxon>Alphaproteobacteria</taxon>
        <taxon>Sphingomonadales</taxon>
        <taxon>Sphingomonadaceae</taxon>
        <taxon>Sphingobium</taxon>
    </lineage>
</organism>
<dbReference type="InterPro" id="IPR004680">
    <property type="entry name" value="Cit_transptr-like_dom"/>
</dbReference>
<dbReference type="Proteomes" id="UP000326364">
    <property type="component" value="Unassembled WGS sequence"/>
</dbReference>
<keyword evidence="4 6" id="KW-1133">Transmembrane helix</keyword>
<feature type="transmembrane region" description="Helical" evidence="6">
    <location>
        <begin position="258"/>
        <end position="275"/>
    </location>
</feature>
<dbReference type="GO" id="GO:0016020">
    <property type="term" value="C:membrane"/>
    <property type="evidence" value="ECO:0007669"/>
    <property type="project" value="UniProtKB-SubCell"/>
</dbReference>
<feature type="transmembrane region" description="Helical" evidence="6">
    <location>
        <begin position="57"/>
        <end position="75"/>
    </location>
</feature>
<proteinExistence type="predicted"/>
<feature type="transmembrane region" description="Helical" evidence="6">
    <location>
        <begin position="411"/>
        <end position="434"/>
    </location>
</feature>
<evidence type="ECO:0000256" key="2">
    <source>
        <dbReference type="ARBA" id="ARBA00022448"/>
    </source>
</evidence>
<dbReference type="EMBL" id="VYQA01000010">
    <property type="protein sequence ID" value="KAA9028178.1"/>
    <property type="molecule type" value="Genomic_DNA"/>
</dbReference>
<evidence type="ECO:0000256" key="1">
    <source>
        <dbReference type="ARBA" id="ARBA00004141"/>
    </source>
</evidence>
<feature type="transmembrane region" description="Helical" evidence="6">
    <location>
        <begin position="138"/>
        <end position="158"/>
    </location>
</feature>
<feature type="transmembrane region" description="Helical" evidence="6">
    <location>
        <begin position="178"/>
        <end position="198"/>
    </location>
</feature>
<feature type="domain" description="Citrate transporter-like" evidence="7">
    <location>
        <begin position="15"/>
        <end position="379"/>
    </location>
</feature>